<dbReference type="OrthoDB" id="7439415at2"/>
<protein>
    <submittedName>
        <fullName evidence="1">DUF1173 domain-containing protein</fullName>
    </submittedName>
</protein>
<dbReference type="Pfam" id="PF06666">
    <property type="entry name" value="DUF1173"/>
    <property type="match status" value="1"/>
</dbReference>
<dbReference type="RefSeq" id="WP_125846519.1">
    <property type="nucleotide sequence ID" value="NZ_JACHXH010000012.1"/>
</dbReference>
<dbReference type="EMBL" id="RJJT01000012">
    <property type="protein sequence ID" value="RSB75853.1"/>
    <property type="molecule type" value="Genomic_DNA"/>
</dbReference>
<sequence>MDWRTPEVRISQSARETRRLRIVDRIFDGEEESYAEALAEAYRLKVRPLCLCREPGMPMYIAQIGGQLVVKRMPLSGGDHHATCPSYEPPYELSGLGALMGTAIKLDAVAGFAALKLDFPLSKRGASGPENTDSSQSDSVKSDSKRLSLRALLHLLWHESGLTEWTSYWSGKRHWWQIYHHLIEAARTMSVRGEPLAERLFVPEPFRTDDKAAIEQRRSQAMAALARSGTGPKKLMLLVGEIKEFAAARSGQQVVVKHMPGFRLHLEETVWRRLQRRFEAELALWKSDDRHHLIAIATIEAGSAGLVTINEIALMTVTEQWLPVENAHEERLLEKLVRLRGKTVKGLRFNLATSQPLANAILPEARPKPTALYIVPPNADDRFEASLREMVDARPDMSAWIWRVADGDIPPPPWDPN</sequence>
<dbReference type="AlphaFoldDB" id="A0A3R9AS06"/>
<comment type="caution">
    <text evidence="1">The sequence shown here is derived from an EMBL/GenBank/DDBJ whole genome shotgun (WGS) entry which is preliminary data.</text>
</comment>
<name>A0A3R9AS06_9HYPH</name>
<proteinExistence type="predicted"/>
<dbReference type="Proteomes" id="UP000277279">
    <property type="component" value="Unassembled WGS sequence"/>
</dbReference>
<evidence type="ECO:0000313" key="1">
    <source>
        <dbReference type="EMBL" id="RSB75853.1"/>
    </source>
</evidence>
<dbReference type="InterPro" id="IPR009553">
    <property type="entry name" value="DUF1173"/>
</dbReference>
<evidence type="ECO:0000313" key="2">
    <source>
        <dbReference type="Proteomes" id="UP000277279"/>
    </source>
</evidence>
<reference evidence="1 2" key="1">
    <citation type="submission" date="2018-11" db="EMBL/GenBank/DDBJ databases">
        <authorList>
            <person name="Huo Y."/>
        </authorList>
    </citation>
    <scope>NUCLEOTIDE SEQUENCE [LARGE SCALE GENOMIC DNA]</scope>
    <source>
        <strain evidence="1 2">DSM 30132</strain>
    </source>
</reference>
<organism evidence="1 2">
    <name type="scientific">Rhizobium pisi</name>
    <dbReference type="NCBI Taxonomy" id="574561"/>
    <lineage>
        <taxon>Bacteria</taxon>
        <taxon>Pseudomonadati</taxon>
        <taxon>Pseudomonadota</taxon>
        <taxon>Alphaproteobacteria</taxon>
        <taxon>Hyphomicrobiales</taxon>
        <taxon>Rhizobiaceae</taxon>
        <taxon>Rhizobium/Agrobacterium group</taxon>
        <taxon>Rhizobium</taxon>
    </lineage>
</organism>
<accession>A0A3R9AS06</accession>
<gene>
    <name evidence="1" type="ORF">EFD55_18750</name>
</gene>